<sequence length="51" mass="5987">MKFTIKKQRIKSAAQFVDKRGSELKNSEPLLKFPLNFRLKFRDWGSTSPLC</sequence>
<evidence type="ECO:0000313" key="1">
    <source>
        <dbReference type="EMBL" id="CEG32952.1"/>
    </source>
</evidence>
<dbReference type="EMBL" id="CCXW01000001">
    <property type="protein sequence ID" value="CEG32952.1"/>
    <property type="molecule type" value="Genomic_DNA"/>
</dbReference>
<proteinExistence type="predicted"/>
<reference evidence="1 2" key="1">
    <citation type="journal article" date="2014" name="Genome Announc.">
        <title>Genome Sequence of Bacillus simplex Strain P558, Isolated from a Human Fecal Sample.</title>
        <authorList>
            <person name="Croce O."/>
            <person name="Hugon P."/>
            <person name="Lagier J.C."/>
            <person name="Bibi F."/>
            <person name="Robert C."/>
            <person name="Azhar E.I."/>
            <person name="Raoult D."/>
            <person name="Fournier P.E."/>
        </authorList>
    </citation>
    <scope>NUCLEOTIDE SEQUENCE [LARGE SCALE GENOMIC DNA]</scope>
    <source>
        <strain evidence="1 2">P558</strain>
    </source>
</reference>
<gene>
    <name evidence="1" type="ORF">BN1180_03123</name>
</gene>
<comment type="caution">
    <text evidence="1">The sequence shown here is derived from an EMBL/GenBank/DDBJ whole genome shotgun (WGS) entry which is preliminary data.</text>
</comment>
<dbReference type="AlphaFoldDB" id="A0AAN2TT61"/>
<accession>A0AAN2TT61</accession>
<organism evidence="1 2">
    <name type="scientific">Peribacillus simplex</name>
    <dbReference type="NCBI Taxonomy" id="1478"/>
    <lineage>
        <taxon>Bacteria</taxon>
        <taxon>Bacillati</taxon>
        <taxon>Bacillota</taxon>
        <taxon>Bacilli</taxon>
        <taxon>Bacillales</taxon>
        <taxon>Bacillaceae</taxon>
        <taxon>Peribacillus</taxon>
    </lineage>
</organism>
<dbReference type="Proteomes" id="UP000182110">
    <property type="component" value="Unassembled WGS sequence"/>
</dbReference>
<name>A0AAN2TT61_9BACI</name>
<evidence type="ECO:0000313" key="2">
    <source>
        <dbReference type="Proteomes" id="UP000182110"/>
    </source>
</evidence>
<keyword evidence="2" id="KW-1185">Reference proteome</keyword>
<protein>
    <submittedName>
        <fullName evidence="1">Uncharacterized protein</fullName>
    </submittedName>
</protein>